<evidence type="ECO:0000256" key="3">
    <source>
        <dbReference type="ARBA" id="ARBA00022692"/>
    </source>
</evidence>
<dbReference type="Pfam" id="PF02460">
    <property type="entry name" value="Patched"/>
    <property type="match status" value="1"/>
</dbReference>
<keyword evidence="11" id="KW-1185">Reference proteome</keyword>
<evidence type="ECO:0000256" key="1">
    <source>
        <dbReference type="ARBA" id="ARBA00004141"/>
    </source>
</evidence>
<evidence type="ECO:0000313" key="10">
    <source>
        <dbReference type="EMBL" id="KHJ94057.1"/>
    </source>
</evidence>
<dbReference type="GO" id="GO:0006897">
    <property type="term" value="P:endocytosis"/>
    <property type="evidence" value="ECO:0007669"/>
    <property type="project" value="TreeGrafter"/>
</dbReference>
<organism evidence="10 11">
    <name type="scientific">Oesophagostomum dentatum</name>
    <name type="common">Nodular worm</name>
    <dbReference type="NCBI Taxonomy" id="61180"/>
    <lineage>
        <taxon>Eukaryota</taxon>
        <taxon>Metazoa</taxon>
        <taxon>Ecdysozoa</taxon>
        <taxon>Nematoda</taxon>
        <taxon>Chromadorea</taxon>
        <taxon>Rhabditida</taxon>
        <taxon>Rhabditina</taxon>
        <taxon>Rhabditomorpha</taxon>
        <taxon>Strongyloidea</taxon>
        <taxon>Strongylidae</taxon>
        <taxon>Oesophagostomum</taxon>
    </lineage>
</organism>
<gene>
    <name evidence="10" type="ORF">OESDEN_06018</name>
</gene>
<dbReference type="GO" id="GO:0018996">
    <property type="term" value="P:molting cycle, collagen and cuticulin-based cuticle"/>
    <property type="evidence" value="ECO:0007669"/>
    <property type="project" value="TreeGrafter"/>
</dbReference>
<protein>
    <recommendedName>
        <fullName evidence="9">SSD domain-containing protein</fullName>
    </recommendedName>
</protein>
<keyword evidence="6" id="KW-0325">Glycoprotein</keyword>
<dbReference type="PROSITE" id="PS50156">
    <property type="entry name" value="SSD"/>
    <property type="match status" value="1"/>
</dbReference>
<keyword evidence="4 7" id="KW-1133">Transmembrane helix</keyword>
<dbReference type="AlphaFoldDB" id="A0A0B1TE08"/>
<feature type="transmembrane region" description="Helical" evidence="7">
    <location>
        <begin position="263"/>
        <end position="282"/>
    </location>
</feature>
<evidence type="ECO:0000256" key="2">
    <source>
        <dbReference type="ARBA" id="ARBA00005585"/>
    </source>
</evidence>
<dbReference type="PANTHER" id="PTHR10796:SF105">
    <property type="entry name" value="SSD DOMAIN-CONTAINING PROTEIN"/>
    <property type="match status" value="1"/>
</dbReference>
<evidence type="ECO:0000313" key="11">
    <source>
        <dbReference type="Proteomes" id="UP000053660"/>
    </source>
</evidence>
<comment type="similarity">
    <text evidence="2">Belongs to the patched family.</text>
</comment>
<evidence type="ECO:0000256" key="5">
    <source>
        <dbReference type="ARBA" id="ARBA00023136"/>
    </source>
</evidence>
<dbReference type="InterPro" id="IPR000731">
    <property type="entry name" value="SSD"/>
</dbReference>
<dbReference type="GO" id="GO:0030659">
    <property type="term" value="C:cytoplasmic vesicle membrane"/>
    <property type="evidence" value="ECO:0007669"/>
    <property type="project" value="TreeGrafter"/>
</dbReference>
<proteinExistence type="inferred from homology"/>
<feature type="domain" description="SSD" evidence="9">
    <location>
        <begin position="363"/>
        <end position="406"/>
    </location>
</feature>
<comment type="subcellular location">
    <subcellularLocation>
        <location evidence="1">Membrane</location>
        <topology evidence="1">Multi-pass membrane protein</topology>
    </subcellularLocation>
</comment>
<dbReference type="Proteomes" id="UP000053660">
    <property type="component" value="Unassembled WGS sequence"/>
</dbReference>
<dbReference type="InterPro" id="IPR003392">
    <property type="entry name" value="PTHD_SSD"/>
</dbReference>
<evidence type="ECO:0000256" key="6">
    <source>
        <dbReference type="ARBA" id="ARBA00023180"/>
    </source>
</evidence>
<feature type="signal peptide" evidence="8">
    <location>
        <begin position="1"/>
        <end position="19"/>
    </location>
</feature>
<keyword evidence="5 7" id="KW-0472">Membrane</keyword>
<name>A0A0B1TE08_OESDE</name>
<reference evidence="10 11" key="1">
    <citation type="submission" date="2014-03" db="EMBL/GenBank/DDBJ databases">
        <title>Draft genome of the hookworm Oesophagostomum dentatum.</title>
        <authorList>
            <person name="Mitreva M."/>
        </authorList>
    </citation>
    <scope>NUCLEOTIDE SEQUENCE [LARGE SCALE GENOMIC DNA]</scope>
    <source>
        <strain evidence="10 11">OD-Hann</strain>
    </source>
</reference>
<evidence type="ECO:0000259" key="9">
    <source>
        <dbReference type="PROSITE" id="PS50156"/>
    </source>
</evidence>
<dbReference type="InterPro" id="IPR051697">
    <property type="entry name" value="Patched_domain-protein"/>
</dbReference>
<evidence type="ECO:0000256" key="8">
    <source>
        <dbReference type="SAM" id="SignalP"/>
    </source>
</evidence>
<keyword evidence="8" id="KW-0732">Signal</keyword>
<keyword evidence="3 7" id="KW-0812">Transmembrane</keyword>
<evidence type="ECO:0000256" key="4">
    <source>
        <dbReference type="ARBA" id="ARBA00022989"/>
    </source>
</evidence>
<sequence>MRLDFLFALLAVAYSTSTTEEPTTTKEVPKEDDVGNFTKISRDAPRIIAYNQGSLKAPFPAVARIRSKPKTNQIGAQIKLKRQYCTSKNGAVHTESDDRLIIDYATVIETDDKKKMLSAAVVPIGRHFSYDGIDVTRDYKYQESDQQIHNAKELRFNSNSKYHLILTVRAKTMKYDDGIFYHYKRSVMHWDRSYDDSRSVDDSIHYKSPFLIGEVEVKVDGKSVILLHAMGLLACVNPFGILQDFLADCFYKYGLFISKHPRAFALGPLVLTSILAFGVFNVRMEDDLRFLYSPEHSRSRVEYQVHKNFTGASSNNSFVSVTVESMDDDKNLLNKEKCHLIRMLNKYVLENMTININNEKVTVMPFIALAIGVDDVYVMLGAWQDTRRTLSPEKRMALALEEAGRY</sequence>
<dbReference type="OrthoDB" id="6510177at2759"/>
<dbReference type="EMBL" id="KN550486">
    <property type="protein sequence ID" value="KHJ94057.1"/>
    <property type="molecule type" value="Genomic_DNA"/>
</dbReference>
<dbReference type="GO" id="GO:0005886">
    <property type="term" value="C:plasma membrane"/>
    <property type="evidence" value="ECO:0007669"/>
    <property type="project" value="TreeGrafter"/>
</dbReference>
<evidence type="ECO:0000256" key="7">
    <source>
        <dbReference type="SAM" id="Phobius"/>
    </source>
</evidence>
<dbReference type="PANTHER" id="PTHR10796">
    <property type="entry name" value="PATCHED-RELATED"/>
    <property type="match status" value="1"/>
</dbReference>
<accession>A0A0B1TE08</accession>
<feature type="chain" id="PRO_5002065873" description="SSD domain-containing protein" evidence="8">
    <location>
        <begin position="20"/>
        <end position="406"/>
    </location>
</feature>